<evidence type="ECO:0000313" key="3">
    <source>
        <dbReference type="EMBL" id="OQP61925.1"/>
    </source>
</evidence>
<name>A0A1V9FU89_9BACT</name>
<dbReference type="CDD" id="cd06259">
    <property type="entry name" value="YdcF-like"/>
    <property type="match status" value="1"/>
</dbReference>
<proteinExistence type="predicted"/>
<evidence type="ECO:0000313" key="4">
    <source>
        <dbReference type="Proteomes" id="UP000192796"/>
    </source>
</evidence>
<dbReference type="EMBL" id="LVYD01000054">
    <property type="protein sequence ID" value="OQP61925.1"/>
    <property type="molecule type" value="Genomic_DNA"/>
</dbReference>
<comment type="caution">
    <text evidence="3">The sequence shown here is derived from an EMBL/GenBank/DDBJ whole genome shotgun (WGS) entry which is preliminary data.</text>
</comment>
<dbReference type="InterPro" id="IPR003848">
    <property type="entry name" value="DUF218"/>
</dbReference>
<reference evidence="3 4" key="1">
    <citation type="submission" date="2016-03" db="EMBL/GenBank/DDBJ databases">
        <title>Niastella vici sp. nov., isolated from farmland soil.</title>
        <authorList>
            <person name="Chen L."/>
            <person name="Wang D."/>
            <person name="Yang S."/>
            <person name="Wang G."/>
        </authorList>
    </citation>
    <scope>NUCLEOTIDE SEQUENCE [LARGE SCALE GENOMIC DNA]</scope>
    <source>
        <strain evidence="3 4">DJ57</strain>
    </source>
</reference>
<dbReference type="Proteomes" id="UP000192796">
    <property type="component" value="Unassembled WGS sequence"/>
</dbReference>
<protein>
    <recommendedName>
        <fullName evidence="2">DUF218 domain-containing protein</fullName>
    </recommendedName>
</protein>
<dbReference type="STRING" id="1703345.A3860_29970"/>
<evidence type="ECO:0000256" key="1">
    <source>
        <dbReference type="SAM" id="MobiDB-lite"/>
    </source>
</evidence>
<dbReference type="Pfam" id="PF02698">
    <property type="entry name" value="DUF218"/>
    <property type="match status" value="1"/>
</dbReference>
<feature type="domain" description="DUF218" evidence="2">
    <location>
        <begin position="201"/>
        <end position="317"/>
    </location>
</feature>
<keyword evidence="4" id="KW-1185">Reference proteome</keyword>
<dbReference type="Gene3D" id="3.40.50.620">
    <property type="entry name" value="HUPs"/>
    <property type="match status" value="1"/>
</dbReference>
<sequence>MGQYIRNSKPLDAIRARLQRDALDGIKNCETASCFGSSLQFTGAEIKTIGDELVRLSLTRYECRKWVDSFKIVCPYVLFKGEDDTAFVRKAWETEVRGLNNILGVYIEGRAPLYPKIDAISFQNDDPAFRDSIAAGVHVILDKYGKYMNCFTLPVRLAVEAMRLNGRNEAIRYERDYISFYNDYVGGKAKEIKWDSFPYSVILVPGLGPEQPGVKLDPGGARRCDSAAVRFRAGLAPFIVVSGGHVHPNKTPYCEANEMVNYLIDVCHIPMDNLIVEPYARHTTTNLRNTNRIIFNENIPPGKPVLIVTDAAQTNYINGPMKEKVVKELGYTPFSSMKKLSATETEYLPTENSRQVNSMDPLDP</sequence>
<organism evidence="3 4">
    <name type="scientific">Niastella vici</name>
    <dbReference type="NCBI Taxonomy" id="1703345"/>
    <lineage>
        <taxon>Bacteria</taxon>
        <taxon>Pseudomonadati</taxon>
        <taxon>Bacteroidota</taxon>
        <taxon>Chitinophagia</taxon>
        <taxon>Chitinophagales</taxon>
        <taxon>Chitinophagaceae</taxon>
        <taxon>Niastella</taxon>
    </lineage>
</organism>
<evidence type="ECO:0000259" key="2">
    <source>
        <dbReference type="Pfam" id="PF02698"/>
    </source>
</evidence>
<dbReference type="AlphaFoldDB" id="A0A1V9FU89"/>
<accession>A0A1V9FU89</accession>
<gene>
    <name evidence="3" type="ORF">A3860_29970</name>
</gene>
<dbReference type="InterPro" id="IPR014729">
    <property type="entry name" value="Rossmann-like_a/b/a_fold"/>
</dbReference>
<feature type="region of interest" description="Disordered" evidence="1">
    <location>
        <begin position="345"/>
        <end position="364"/>
    </location>
</feature>